<dbReference type="GO" id="GO:0005737">
    <property type="term" value="C:cytoplasm"/>
    <property type="evidence" value="ECO:0007669"/>
    <property type="project" value="UniProtKB-SubCell"/>
</dbReference>
<comment type="subcellular location">
    <subcellularLocation>
        <location evidence="2">Cytoplasm</location>
    </subcellularLocation>
</comment>
<comment type="similarity">
    <text evidence="1 2">Belongs to the Iojap/RsfS family.</text>
</comment>
<protein>
    <recommendedName>
        <fullName evidence="2">Ribosomal silencing factor RsfS</fullName>
    </recommendedName>
</protein>
<dbReference type="EMBL" id="JXBL01000001">
    <property type="protein sequence ID" value="KIE43522.1"/>
    <property type="molecule type" value="Genomic_DNA"/>
</dbReference>
<dbReference type="InterPro" id="IPR004394">
    <property type="entry name" value="Iojap/RsfS/C7orf30"/>
</dbReference>
<dbReference type="InterPro" id="IPR043519">
    <property type="entry name" value="NT_sf"/>
</dbReference>
<proteinExistence type="inferred from homology"/>
<organism evidence="3 4">
    <name type="scientific">Geobacter soli</name>
    <dbReference type="NCBI Taxonomy" id="1510391"/>
    <lineage>
        <taxon>Bacteria</taxon>
        <taxon>Pseudomonadati</taxon>
        <taxon>Thermodesulfobacteriota</taxon>
        <taxon>Desulfuromonadia</taxon>
        <taxon>Geobacterales</taxon>
        <taxon>Geobacteraceae</taxon>
        <taxon>Geobacter</taxon>
    </lineage>
</organism>
<comment type="subunit">
    <text evidence="2">Interacts with ribosomal protein uL14 (rplN).</text>
</comment>
<reference evidence="3 4" key="1">
    <citation type="submission" date="2015-01" db="EMBL/GenBank/DDBJ databases">
        <title>Genome sequence of the anaerobic bacterium Geobacter soli GSS01, a dissimilatory Fe(III) reducer from soil.</title>
        <authorList>
            <person name="Yang G."/>
            <person name="Zhou S."/>
        </authorList>
    </citation>
    <scope>NUCLEOTIDE SEQUENCE [LARGE SCALE GENOMIC DNA]</scope>
    <source>
        <strain evidence="3 4">GSS01</strain>
    </source>
</reference>
<dbReference type="GO" id="GO:0090071">
    <property type="term" value="P:negative regulation of ribosome biogenesis"/>
    <property type="evidence" value="ECO:0007669"/>
    <property type="project" value="UniProtKB-UniRule"/>
</dbReference>
<keyword evidence="2" id="KW-0963">Cytoplasm</keyword>
<dbReference type="RefSeq" id="WP_039647068.1">
    <property type="nucleotide sequence ID" value="NZ_JXBL01000001.1"/>
</dbReference>
<dbReference type="PANTHER" id="PTHR21043:SF0">
    <property type="entry name" value="MITOCHONDRIAL ASSEMBLY OF RIBOSOMAL LARGE SUBUNIT PROTEIN 1"/>
    <property type="match status" value="1"/>
</dbReference>
<keyword evidence="2" id="KW-0678">Repressor</keyword>
<evidence type="ECO:0000313" key="3">
    <source>
        <dbReference type="EMBL" id="KIE43522.1"/>
    </source>
</evidence>
<gene>
    <name evidence="2" type="primary">rsfS</name>
    <name evidence="3" type="ORF">SE37_13215</name>
</gene>
<sequence>MTDKPTLTPLERALQCARFALDKKALDVKVLEIGRISSIADYLVLATGRSDKQAQAIADSVKKGLKKYGKVLDMEGLREGNWIVIDYGDVIVHIFREELRSYYDLDGLWSAAGQVAIPEEYLWEGKEGGGE</sequence>
<dbReference type="GO" id="GO:0042256">
    <property type="term" value="P:cytosolic ribosome assembly"/>
    <property type="evidence" value="ECO:0007669"/>
    <property type="project" value="UniProtKB-UniRule"/>
</dbReference>
<comment type="caution">
    <text evidence="3">The sequence shown here is derived from an EMBL/GenBank/DDBJ whole genome shotgun (WGS) entry which is preliminary data.</text>
</comment>
<evidence type="ECO:0000313" key="4">
    <source>
        <dbReference type="Proteomes" id="UP000031433"/>
    </source>
</evidence>
<dbReference type="Proteomes" id="UP000031433">
    <property type="component" value="Unassembled WGS sequence"/>
</dbReference>
<dbReference type="HAMAP" id="MF_01477">
    <property type="entry name" value="Iojap_RsfS"/>
    <property type="match status" value="1"/>
</dbReference>
<keyword evidence="2" id="KW-0810">Translation regulation</keyword>
<dbReference type="Pfam" id="PF02410">
    <property type="entry name" value="RsfS"/>
    <property type="match status" value="1"/>
</dbReference>
<comment type="function">
    <text evidence="2">Functions as a ribosomal silencing factor. Interacts with ribosomal protein uL14 (rplN), blocking formation of intersubunit bridge B8. Prevents association of the 30S and 50S ribosomal subunits and the formation of functional ribosomes, thus repressing translation.</text>
</comment>
<dbReference type="SUPFAM" id="SSF81301">
    <property type="entry name" value="Nucleotidyltransferase"/>
    <property type="match status" value="1"/>
</dbReference>
<accession>A0A0C1QRL9</accession>
<dbReference type="PANTHER" id="PTHR21043">
    <property type="entry name" value="IOJAP SUPERFAMILY ORTHOLOG"/>
    <property type="match status" value="1"/>
</dbReference>
<evidence type="ECO:0000256" key="2">
    <source>
        <dbReference type="HAMAP-Rule" id="MF_01477"/>
    </source>
</evidence>
<dbReference type="GO" id="GO:0017148">
    <property type="term" value="P:negative regulation of translation"/>
    <property type="evidence" value="ECO:0007669"/>
    <property type="project" value="UniProtKB-UniRule"/>
</dbReference>
<evidence type="ECO:0000256" key="1">
    <source>
        <dbReference type="ARBA" id="ARBA00010574"/>
    </source>
</evidence>
<keyword evidence="4" id="KW-1185">Reference proteome</keyword>
<dbReference type="Gene3D" id="3.30.460.10">
    <property type="entry name" value="Beta Polymerase, domain 2"/>
    <property type="match status" value="1"/>
</dbReference>
<dbReference type="NCBIfam" id="TIGR00090">
    <property type="entry name" value="rsfS_iojap_ybeB"/>
    <property type="match status" value="1"/>
</dbReference>
<dbReference type="AlphaFoldDB" id="A0A0C1QRL9"/>
<dbReference type="GO" id="GO:0043023">
    <property type="term" value="F:ribosomal large subunit binding"/>
    <property type="evidence" value="ECO:0007669"/>
    <property type="project" value="TreeGrafter"/>
</dbReference>
<name>A0A0C1QRL9_9BACT</name>